<proteinExistence type="predicted"/>
<protein>
    <submittedName>
        <fullName evidence="2">Uncharacterized protein</fullName>
    </submittedName>
</protein>
<gene>
    <name evidence="2" type="ORF">MPL3365_200155</name>
</gene>
<dbReference type="AlphaFoldDB" id="A0A090G3G5"/>
<evidence type="ECO:0000313" key="2">
    <source>
        <dbReference type="EMBL" id="CDX55589.1"/>
    </source>
</evidence>
<feature type="compositionally biased region" description="Polar residues" evidence="1">
    <location>
        <begin position="1"/>
        <end position="12"/>
    </location>
</feature>
<organism evidence="2 3">
    <name type="scientific">Mesorhizobium plurifarium</name>
    <dbReference type="NCBI Taxonomy" id="69974"/>
    <lineage>
        <taxon>Bacteria</taxon>
        <taxon>Pseudomonadati</taxon>
        <taxon>Pseudomonadota</taxon>
        <taxon>Alphaproteobacteria</taxon>
        <taxon>Hyphomicrobiales</taxon>
        <taxon>Phyllobacteriaceae</taxon>
        <taxon>Mesorhizobium</taxon>
    </lineage>
</organism>
<dbReference type="Proteomes" id="UP000046122">
    <property type="component" value="Unassembled WGS sequence"/>
</dbReference>
<evidence type="ECO:0000256" key="1">
    <source>
        <dbReference type="SAM" id="MobiDB-lite"/>
    </source>
</evidence>
<name>A0A090G3G5_MESPL</name>
<dbReference type="EMBL" id="CCNE01000013">
    <property type="protein sequence ID" value="CDX55589.1"/>
    <property type="molecule type" value="Genomic_DNA"/>
</dbReference>
<feature type="region of interest" description="Disordered" evidence="1">
    <location>
        <begin position="1"/>
        <end position="27"/>
    </location>
</feature>
<accession>A0A090G3G5</accession>
<sequence length="27" mass="3108">MGLHQGRNSFLSDSRERFKSKVVPPSF</sequence>
<reference evidence="2 3" key="1">
    <citation type="submission" date="2014-08" db="EMBL/GenBank/DDBJ databases">
        <authorList>
            <person name="Moulin Lionel"/>
        </authorList>
    </citation>
    <scope>NUCLEOTIDE SEQUENCE [LARGE SCALE GENOMIC DNA]</scope>
</reference>
<evidence type="ECO:0000313" key="3">
    <source>
        <dbReference type="Proteomes" id="UP000046122"/>
    </source>
</evidence>